<evidence type="ECO:0000256" key="1">
    <source>
        <dbReference type="SAM" id="Coils"/>
    </source>
</evidence>
<evidence type="ECO:0000313" key="3">
    <source>
        <dbReference type="EMBL" id="SCN12761.1"/>
    </source>
</evidence>
<sequence length="414" mass="48858">MYTINIEMIAKNEVDDFLRNIVKKQNSKTVKKQNSKTVRKQNSKTVRKQNSKTVRKQNSKMAKSTEDATEETALYYLEMCNGNCNEAVKLYYEINSETTLQNRIDRVGDESIGVEETVRAQTEEHVKERIKDYSTEYNDYVREPDKHFSQVLIHDMDDSNFLHFNELNKKEKKVNIELGDTFGKLFSPPEFLICSLPFEDMRKKSKDENKYILVNIQNSEFDSLRLNRDIWNNDLVQEIIKNFFIFWLRYENDQDAVNKLPYICVLCKRTGRKLKVWNTKNFQDPICAQSQLYEFIETIETKNNGNYDHVNNSMVQKDNIPTDAQLNSICMNNESNYNHVSDNILHNAKKEMNMVQNIKKDNERNTNSCISSTGLTEYTDVTTDNKQNIEEEYNKINNELSELHKLRLQRFQKK</sequence>
<dbReference type="Proteomes" id="UP000219813">
    <property type="component" value="Chromosome 9"/>
</dbReference>
<dbReference type="PANTHER" id="PTHR23322:SF6">
    <property type="entry name" value="UBX DOMAIN-CONTAINING PROTEIN 7"/>
    <property type="match status" value="1"/>
</dbReference>
<dbReference type="CDD" id="cd02958">
    <property type="entry name" value="UAS"/>
    <property type="match status" value="1"/>
</dbReference>
<dbReference type="SUPFAM" id="SSF52833">
    <property type="entry name" value="Thioredoxin-like"/>
    <property type="match status" value="1"/>
</dbReference>
<dbReference type="AlphaFoldDB" id="A0A1D3PCA2"/>
<dbReference type="EMBL" id="LT594630">
    <property type="protein sequence ID" value="SCN12761.1"/>
    <property type="molecule type" value="Genomic_DNA"/>
</dbReference>
<dbReference type="OMA" id="IFMNTYK"/>
<gene>
    <name evidence="3" type="primary">PmUG01_09033400</name>
    <name evidence="3" type="ORF">PMUG01_09033400</name>
</gene>
<dbReference type="GO" id="GO:0043161">
    <property type="term" value="P:proteasome-mediated ubiquitin-dependent protein catabolic process"/>
    <property type="evidence" value="ECO:0007669"/>
    <property type="project" value="TreeGrafter"/>
</dbReference>
<dbReference type="InterPro" id="IPR050730">
    <property type="entry name" value="UBX_domain-protein"/>
</dbReference>
<protein>
    <recommendedName>
        <fullName evidence="5">UAS domain-containing protein</fullName>
    </recommendedName>
</protein>
<feature type="compositionally biased region" description="Basic residues" evidence="2">
    <location>
        <begin position="28"/>
        <end position="58"/>
    </location>
</feature>
<evidence type="ECO:0008006" key="5">
    <source>
        <dbReference type="Google" id="ProtNLM"/>
    </source>
</evidence>
<dbReference type="GO" id="GO:0005634">
    <property type="term" value="C:nucleus"/>
    <property type="evidence" value="ECO:0007669"/>
    <property type="project" value="TreeGrafter"/>
</dbReference>
<feature type="region of interest" description="Disordered" evidence="2">
    <location>
        <begin position="28"/>
        <end position="67"/>
    </location>
</feature>
<evidence type="ECO:0000313" key="4">
    <source>
        <dbReference type="Proteomes" id="UP000219813"/>
    </source>
</evidence>
<organism evidence="3 4">
    <name type="scientific">Plasmodium malariae</name>
    <dbReference type="NCBI Taxonomy" id="5858"/>
    <lineage>
        <taxon>Eukaryota</taxon>
        <taxon>Sar</taxon>
        <taxon>Alveolata</taxon>
        <taxon>Apicomplexa</taxon>
        <taxon>Aconoidasida</taxon>
        <taxon>Haemosporida</taxon>
        <taxon>Plasmodiidae</taxon>
        <taxon>Plasmodium</taxon>
        <taxon>Plasmodium (Plasmodium)</taxon>
    </lineage>
</organism>
<dbReference type="CDD" id="cd14273">
    <property type="entry name" value="UBA_TAP-C_like"/>
    <property type="match status" value="1"/>
</dbReference>
<dbReference type="GO" id="GO:0043130">
    <property type="term" value="F:ubiquitin binding"/>
    <property type="evidence" value="ECO:0007669"/>
    <property type="project" value="TreeGrafter"/>
</dbReference>
<feature type="coiled-coil region" evidence="1">
    <location>
        <begin position="345"/>
        <end position="409"/>
    </location>
</feature>
<dbReference type="RefSeq" id="XP_028861658.1">
    <property type="nucleotide sequence ID" value="XM_029005028.1"/>
</dbReference>
<dbReference type="GeneID" id="39868862"/>
<dbReference type="VEuPathDB" id="PlasmoDB:PmUG01_09033400"/>
<dbReference type="InterPro" id="IPR036249">
    <property type="entry name" value="Thioredoxin-like_sf"/>
</dbReference>
<reference evidence="3 4" key="1">
    <citation type="submission" date="2016-06" db="EMBL/GenBank/DDBJ databases">
        <authorList>
            <consortium name="Pathogen Informatics"/>
        </authorList>
    </citation>
    <scope>NUCLEOTIDE SEQUENCE [LARGE SCALE GENOMIC DNA]</scope>
</reference>
<keyword evidence="4" id="KW-1185">Reference proteome</keyword>
<dbReference type="Gene3D" id="1.10.8.10">
    <property type="entry name" value="DNA helicase RuvA subunit, C-terminal domain"/>
    <property type="match status" value="1"/>
</dbReference>
<evidence type="ECO:0000256" key="2">
    <source>
        <dbReference type="SAM" id="MobiDB-lite"/>
    </source>
</evidence>
<name>A0A1D3PCA2_PLAMA</name>
<dbReference type="Pfam" id="PF14555">
    <property type="entry name" value="UBA_4"/>
    <property type="match status" value="1"/>
</dbReference>
<dbReference type="Gene3D" id="3.40.30.10">
    <property type="entry name" value="Glutaredoxin"/>
    <property type="match status" value="1"/>
</dbReference>
<proteinExistence type="predicted"/>
<accession>A0A1D3PCA2</accession>
<keyword evidence="1" id="KW-0175">Coiled coil</keyword>
<dbReference type="KEGG" id="pmal:PMUG01_09033400"/>
<dbReference type="PANTHER" id="PTHR23322">
    <property type="entry name" value="FAS-ASSOCIATED PROTEIN"/>
    <property type="match status" value="1"/>
</dbReference>
<dbReference type="OrthoDB" id="270602at2759"/>